<feature type="transmembrane region" description="Helical" evidence="2">
    <location>
        <begin position="89"/>
        <end position="106"/>
    </location>
</feature>
<feature type="transmembrane region" description="Helical" evidence="2">
    <location>
        <begin position="39"/>
        <end position="56"/>
    </location>
</feature>
<evidence type="ECO:0008006" key="5">
    <source>
        <dbReference type="Google" id="ProtNLM"/>
    </source>
</evidence>
<sequence length="216" mass="21321">MVAMQDSHDRATPPHDPTPGAPRSGKPSHPRGGNDAARVRFAAVAAGLAVLASALVNRDVLATWLGVALAVAGVVMGIVALVRARGATSRGLVIALGVIAVLWGSLNTLGGASRLLVWPATQAYQECTNGALTLASQQHCQQQLNDNVFNQVGGRPLETGGPSADPTAAESSSASPGASGSESPSGTGSASPSRAASTGASAPASASPSGSTTPSR</sequence>
<name>A0A3L9KZW5_9MICC</name>
<keyword evidence="2" id="KW-1133">Transmembrane helix</keyword>
<feature type="compositionally biased region" description="Low complexity" evidence="1">
    <location>
        <begin position="162"/>
        <end position="216"/>
    </location>
</feature>
<reference evidence="3 4" key="1">
    <citation type="submission" date="2018-10" db="EMBL/GenBank/DDBJ databases">
        <title>Kocuria tytonicola, new bacteria from the preen glands of American barn owls (Tyto furcata).</title>
        <authorList>
            <person name="Braun M.S."/>
            <person name="Wang E."/>
            <person name="Zimmermann S."/>
            <person name="Boutin S."/>
            <person name="Wagner H."/>
            <person name="Wink M."/>
        </authorList>
    </citation>
    <scope>NUCLEOTIDE SEQUENCE [LARGE SCALE GENOMIC DNA]</scope>
    <source>
        <strain evidence="3 4">473</strain>
    </source>
</reference>
<keyword evidence="4" id="KW-1185">Reference proteome</keyword>
<gene>
    <name evidence="3" type="ORF">EAE32_08565</name>
</gene>
<accession>A0A3L9KZW5</accession>
<feature type="region of interest" description="Disordered" evidence="1">
    <location>
        <begin position="150"/>
        <end position="216"/>
    </location>
</feature>
<keyword evidence="2" id="KW-0812">Transmembrane</keyword>
<dbReference type="AlphaFoldDB" id="A0A3L9KZW5"/>
<proteinExistence type="predicted"/>
<evidence type="ECO:0000256" key="1">
    <source>
        <dbReference type="SAM" id="MobiDB-lite"/>
    </source>
</evidence>
<feature type="transmembrane region" description="Helical" evidence="2">
    <location>
        <begin position="62"/>
        <end position="82"/>
    </location>
</feature>
<feature type="compositionally biased region" description="Basic and acidic residues" evidence="1">
    <location>
        <begin position="1"/>
        <end position="13"/>
    </location>
</feature>
<evidence type="ECO:0000313" key="4">
    <source>
        <dbReference type="Proteomes" id="UP000277871"/>
    </source>
</evidence>
<dbReference type="EMBL" id="RDEX01000002">
    <property type="protein sequence ID" value="RLY92203.1"/>
    <property type="molecule type" value="Genomic_DNA"/>
</dbReference>
<organism evidence="3 4">
    <name type="scientific">Kocuria tytonicola</name>
    <dbReference type="NCBI Taxonomy" id="2055946"/>
    <lineage>
        <taxon>Bacteria</taxon>
        <taxon>Bacillati</taxon>
        <taxon>Actinomycetota</taxon>
        <taxon>Actinomycetes</taxon>
        <taxon>Micrococcales</taxon>
        <taxon>Micrococcaceae</taxon>
        <taxon>Kocuria</taxon>
    </lineage>
</organism>
<evidence type="ECO:0000313" key="3">
    <source>
        <dbReference type="EMBL" id="RLY92203.1"/>
    </source>
</evidence>
<dbReference type="Proteomes" id="UP000277871">
    <property type="component" value="Unassembled WGS sequence"/>
</dbReference>
<evidence type="ECO:0000256" key="2">
    <source>
        <dbReference type="SAM" id="Phobius"/>
    </source>
</evidence>
<comment type="caution">
    <text evidence="3">The sequence shown here is derived from an EMBL/GenBank/DDBJ whole genome shotgun (WGS) entry which is preliminary data.</text>
</comment>
<feature type="region of interest" description="Disordered" evidence="1">
    <location>
        <begin position="1"/>
        <end position="34"/>
    </location>
</feature>
<keyword evidence="2" id="KW-0472">Membrane</keyword>
<protein>
    <recommendedName>
        <fullName evidence="5">DUF4190 domain-containing protein</fullName>
    </recommendedName>
</protein>